<evidence type="ECO:0000256" key="2">
    <source>
        <dbReference type="ARBA" id="ARBA00007466"/>
    </source>
</evidence>
<evidence type="ECO:0000256" key="1">
    <source>
        <dbReference type="ARBA" id="ARBA00004604"/>
    </source>
</evidence>
<comment type="function">
    <text evidence="6">Involved in nucleolar processing of pre-18S ribosomal RNA. Has a role in the nuclear export of 40S pre-ribosomal subunit to the cytoplasm.</text>
</comment>
<proteinExistence type="inferred from homology"/>
<feature type="region of interest" description="Disordered" evidence="7">
    <location>
        <begin position="27"/>
        <end position="60"/>
    </location>
</feature>
<keyword evidence="5" id="KW-0539">Nucleus</keyword>
<dbReference type="EMBL" id="CAJJDN010000055">
    <property type="protein sequence ID" value="CAD8090218.1"/>
    <property type="molecule type" value="Genomic_DNA"/>
</dbReference>
<feature type="compositionally biased region" description="Basic and acidic residues" evidence="7">
    <location>
        <begin position="382"/>
        <end position="394"/>
    </location>
</feature>
<feature type="region of interest" description="Disordered" evidence="7">
    <location>
        <begin position="274"/>
        <end position="402"/>
    </location>
</feature>
<evidence type="ECO:0000313" key="8">
    <source>
        <dbReference type="EMBL" id="CAD8090218.1"/>
    </source>
</evidence>
<evidence type="ECO:0000256" key="3">
    <source>
        <dbReference type="ARBA" id="ARBA00022517"/>
    </source>
</evidence>
<keyword evidence="3" id="KW-0690">Ribosome biogenesis</keyword>
<dbReference type="OrthoDB" id="441771at2759"/>
<evidence type="ECO:0000313" key="9">
    <source>
        <dbReference type="Proteomes" id="UP000692954"/>
    </source>
</evidence>
<protein>
    <submittedName>
        <fullName evidence="8">Uncharacterized protein</fullName>
    </submittedName>
</protein>
<dbReference type="Pfam" id="PF04147">
    <property type="entry name" value="Nop14"/>
    <property type="match status" value="1"/>
</dbReference>
<accession>A0A8S1NC80</accession>
<keyword evidence="4" id="KW-0698">rRNA processing</keyword>
<keyword evidence="9" id="KW-1185">Reference proteome</keyword>
<feature type="compositionally biased region" description="Acidic residues" evidence="7">
    <location>
        <begin position="231"/>
        <end position="245"/>
    </location>
</feature>
<comment type="similarity">
    <text evidence="2">Belongs to the NOP14 family.</text>
</comment>
<evidence type="ECO:0000256" key="4">
    <source>
        <dbReference type="ARBA" id="ARBA00022552"/>
    </source>
</evidence>
<dbReference type="AlphaFoldDB" id="A0A8S1NC80"/>
<dbReference type="PANTHER" id="PTHR23183:SF0">
    <property type="entry name" value="NUCLEOLAR PROTEIN 14"/>
    <property type="match status" value="1"/>
</dbReference>
<comment type="subcellular location">
    <subcellularLocation>
        <location evidence="1">Nucleus</location>
        <location evidence="1">Nucleolus</location>
    </subcellularLocation>
</comment>
<dbReference type="GO" id="GO:0032040">
    <property type="term" value="C:small-subunit processome"/>
    <property type="evidence" value="ECO:0007669"/>
    <property type="project" value="InterPro"/>
</dbReference>
<gene>
    <name evidence="8" type="ORF">PSON_ATCC_30995.1.T0550205</name>
</gene>
<dbReference type="PANTHER" id="PTHR23183">
    <property type="entry name" value="NOP14"/>
    <property type="match status" value="1"/>
</dbReference>
<dbReference type="GO" id="GO:0030490">
    <property type="term" value="P:maturation of SSU-rRNA"/>
    <property type="evidence" value="ECO:0007669"/>
    <property type="project" value="TreeGrafter"/>
</dbReference>
<evidence type="ECO:0000256" key="5">
    <source>
        <dbReference type="ARBA" id="ARBA00023242"/>
    </source>
</evidence>
<evidence type="ECO:0000256" key="7">
    <source>
        <dbReference type="SAM" id="MobiDB-lite"/>
    </source>
</evidence>
<feature type="compositionally biased region" description="Basic and acidic residues" evidence="7">
    <location>
        <begin position="202"/>
        <end position="230"/>
    </location>
</feature>
<evidence type="ECO:0000256" key="6">
    <source>
        <dbReference type="ARBA" id="ARBA00024695"/>
    </source>
</evidence>
<dbReference type="InterPro" id="IPR007276">
    <property type="entry name" value="Nop14"/>
</dbReference>
<comment type="caution">
    <text evidence="8">The sequence shown here is derived from an EMBL/GenBank/DDBJ whole genome shotgun (WGS) entry which is preliminary data.</text>
</comment>
<name>A0A8S1NC80_9CILI</name>
<dbReference type="GO" id="GO:0030692">
    <property type="term" value="C:Noc4p-Nop14p complex"/>
    <property type="evidence" value="ECO:0007669"/>
    <property type="project" value="TreeGrafter"/>
</dbReference>
<feature type="region of interest" description="Disordered" evidence="7">
    <location>
        <begin position="198"/>
        <end position="260"/>
    </location>
</feature>
<sequence>MGKIKKFEHKQNKFEQHIENLDKKIQKKDQKLQQVPKLQQKRNVQEEAQKKKNLFALDSDNEQEEQKVIKNWKFTHNGQDLQEDYNDQIPVSSDDELPKGFVKNNHFVGFDQNQDKRKSKKEIYDEIIQNSKQRKADKQKLKEGNQIKILQLNEALPQILDILPIKQSKPQAPTKEGLDYFELMETFKAEPKVQIETIVQSSEKDQTNYMRQKREEAKKKKIEENRKEIERDSEDEDEEEIENDDCVSKQFKNAKEKKMLKSYKKVEHLSKVMEHLRNVQNKKKTKLVNKIEKQNNEDENEEDEEEDLNEILSDEDDSEDYENEDNDNEDEDDEDDEDDDENEGEENDDEDDEDDDENDQDDDDDENNENDEEDEEIGQSESEIKPAKQRNEKKNKPKRINK</sequence>
<reference evidence="8" key="1">
    <citation type="submission" date="2021-01" db="EMBL/GenBank/DDBJ databases">
        <authorList>
            <consortium name="Genoscope - CEA"/>
            <person name="William W."/>
        </authorList>
    </citation>
    <scope>NUCLEOTIDE SEQUENCE</scope>
</reference>
<dbReference type="Proteomes" id="UP000692954">
    <property type="component" value="Unassembled WGS sequence"/>
</dbReference>
<feature type="compositionally biased region" description="Acidic residues" evidence="7">
    <location>
        <begin position="297"/>
        <end position="378"/>
    </location>
</feature>
<organism evidence="8 9">
    <name type="scientific">Paramecium sonneborni</name>
    <dbReference type="NCBI Taxonomy" id="65129"/>
    <lineage>
        <taxon>Eukaryota</taxon>
        <taxon>Sar</taxon>
        <taxon>Alveolata</taxon>
        <taxon>Ciliophora</taxon>
        <taxon>Intramacronucleata</taxon>
        <taxon>Oligohymenophorea</taxon>
        <taxon>Peniculida</taxon>
        <taxon>Parameciidae</taxon>
        <taxon>Paramecium</taxon>
    </lineage>
</organism>